<dbReference type="PANTHER" id="PTHR42756:SF1">
    <property type="entry name" value="TRANSCRIPTIONAL REPRESSOR OF EMRAB OPERON"/>
    <property type="match status" value="1"/>
</dbReference>
<keyword evidence="2" id="KW-0238">DNA-binding</keyword>
<dbReference type="SMART" id="SM00347">
    <property type="entry name" value="HTH_MARR"/>
    <property type="match status" value="1"/>
</dbReference>
<gene>
    <name evidence="5" type="ORF">AKJ31_17740</name>
</gene>
<organism evidence="5 6">
    <name type="scientific">Vibrio hepatarius</name>
    <dbReference type="NCBI Taxonomy" id="171383"/>
    <lineage>
        <taxon>Bacteria</taxon>
        <taxon>Pseudomonadati</taxon>
        <taxon>Pseudomonadota</taxon>
        <taxon>Gammaproteobacteria</taxon>
        <taxon>Vibrionales</taxon>
        <taxon>Vibrionaceae</taxon>
        <taxon>Vibrio</taxon>
        <taxon>Vibrio oreintalis group</taxon>
    </lineage>
</organism>
<evidence type="ECO:0000313" key="5">
    <source>
        <dbReference type="EMBL" id="KOO06338.1"/>
    </source>
</evidence>
<keyword evidence="3" id="KW-0804">Transcription</keyword>
<evidence type="ECO:0000313" key="6">
    <source>
        <dbReference type="Proteomes" id="UP000037530"/>
    </source>
</evidence>
<dbReference type="PRINTS" id="PR00598">
    <property type="entry name" value="HTHMARR"/>
</dbReference>
<name>A0A0M0HXH1_9VIBR</name>
<dbReference type="PROSITE" id="PS50995">
    <property type="entry name" value="HTH_MARR_2"/>
    <property type="match status" value="1"/>
</dbReference>
<dbReference type="PATRIC" id="fig|171383.3.peg.3622"/>
<proteinExistence type="predicted"/>
<evidence type="ECO:0000259" key="4">
    <source>
        <dbReference type="PROSITE" id="PS50995"/>
    </source>
</evidence>
<protein>
    <submittedName>
        <fullName evidence="5">MarR family transcriptional regulator</fullName>
    </submittedName>
</protein>
<dbReference type="SUPFAM" id="SSF46785">
    <property type="entry name" value="Winged helix' DNA-binding domain"/>
    <property type="match status" value="1"/>
</dbReference>
<accession>A0A0M0HXH1</accession>
<dbReference type="GO" id="GO:0003700">
    <property type="term" value="F:DNA-binding transcription factor activity"/>
    <property type="evidence" value="ECO:0007669"/>
    <property type="project" value="InterPro"/>
</dbReference>
<dbReference type="PANTHER" id="PTHR42756">
    <property type="entry name" value="TRANSCRIPTIONAL REGULATOR, MARR"/>
    <property type="match status" value="1"/>
</dbReference>
<keyword evidence="1" id="KW-0805">Transcription regulation</keyword>
<dbReference type="STRING" id="171383.AKJ31_17740"/>
<dbReference type="InterPro" id="IPR036388">
    <property type="entry name" value="WH-like_DNA-bd_sf"/>
</dbReference>
<sequence length="149" mass="17078">MGQFAFSLDNFLPYKLIQTSEQVSESLATLYKKEFGITRSEWRIIANLAARENVIARDLSEITKLDKVKVSRTLTILEDKQLIKRTKSENDLRASKIELTEKGLELYQHIVPRAMAWESQILDGLTATQYRDLCQTLDALRKSVATLTK</sequence>
<dbReference type="AlphaFoldDB" id="A0A0M0HXH1"/>
<evidence type="ECO:0000256" key="2">
    <source>
        <dbReference type="ARBA" id="ARBA00023125"/>
    </source>
</evidence>
<evidence type="ECO:0000256" key="3">
    <source>
        <dbReference type="ARBA" id="ARBA00023163"/>
    </source>
</evidence>
<dbReference type="InterPro" id="IPR000835">
    <property type="entry name" value="HTH_MarR-typ"/>
</dbReference>
<dbReference type="Proteomes" id="UP000037530">
    <property type="component" value="Unassembled WGS sequence"/>
</dbReference>
<dbReference type="OrthoDB" id="8906692at2"/>
<dbReference type="EMBL" id="LHPI01000019">
    <property type="protein sequence ID" value="KOO06338.1"/>
    <property type="molecule type" value="Genomic_DNA"/>
</dbReference>
<dbReference type="GO" id="GO:0003677">
    <property type="term" value="F:DNA binding"/>
    <property type="evidence" value="ECO:0007669"/>
    <property type="project" value="UniProtKB-KW"/>
</dbReference>
<dbReference type="InterPro" id="IPR036390">
    <property type="entry name" value="WH_DNA-bd_sf"/>
</dbReference>
<dbReference type="RefSeq" id="WP_053410412.1">
    <property type="nucleotide sequence ID" value="NZ_LHPI01000019.1"/>
</dbReference>
<reference evidence="6" key="1">
    <citation type="submission" date="2015-08" db="EMBL/GenBank/DDBJ databases">
        <title>Vibrio galatheae sp. nov., a novel member of the Vibrionaceae family isolated from the Solomon Islands.</title>
        <authorList>
            <person name="Giubergia S."/>
            <person name="Machado H."/>
            <person name="Mateiu R.V."/>
            <person name="Gram L."/>
        </authorList>
    </citation>
    <scope>NUCLEOTIDE SEQUENCE [LARGE SCALE GENOMIC DNA]</scope>
    <source>
        <strain evidence="6">DSM 19134</strain>
    </source>
</reference>
<dbReference type="Pfam" id="PF12802">
    <property type="entry name" value="MarR_2"/>
    <property type="match status" value="1"/>
</dbReference>
<comment type="caution">
    <text evidence="5">The sequence shown here is derived from an EMBL/GenBank/DDBJ whole genome shotgun (WGS) entry which is preliminary data.</text>
</comment>
<evidence type="ECO:0000256" key="1">
    <source>
        <dbReference type="ARBA" id="ARBA00023015"/>
    </source>
</evidence>
<dbReference type="Gene3D" id="1.10.10.10">
    <property type="entry name" value="Winged helix-like DNA-binding domain superfamily/Winged helix DNA-binding domain"/>
    <property type="match status" value="1"/>
</dbReference>
<keyword evidence="6" id="KW-1185">Reference proteome</keyword>
<feature type="domain" description="HTH marR-type" evidence="4">
    <location>
        <begin position="9"/>
        <end position="142"/>
    </location>
</feature>